<proteinExistence type="predicted"/>
<organism evidence="1 2">
    <name type="scientific">Trichonephila clavipes</name>
    <name type="common">Golden silk orbweaver</name>
    <name type="synonym">Nephila clavipes</name>
    <dbReference type="NCBI Taxonomy" id="2585209"/>
    <lineage>
        <taxon>Eukaryota</taxon>
        <taxon>Metazoa</taxon>
        <taxon>Ecdysozoa</taxon>
        <taxon>Arthropoda</taxon>
        <taxon>Chelicerata</taxon>
        <taxon>Arachnida</taxon>
        <taxon>Araneae</taxon>
        <taxon>Araneomorphae</taxon>
        <taxon>Entelegynae</taxon>
        <taxon>Araneoidea</taxon>
        <taxon>Nephilidae</taxon>
        <taxon>Trichonephila</taxon>
    </lineage>
</organism>
<keyword evidence="2" id="KW-1185">Reference proteome</keyword>
<evidence type="ECO:0000313" key="2">
    <source>
        <dbReference type="Proteomes" id="UP000887159"/>
    </source>
</evidence>
<dbReference type="EMBL" id="BMAU01021402">
    <property type="protein sequence ID" value="GFY32226.1"/>
    <property type="molecule type" value="Genomic_DNA"/>
</dbReference>
<reference evidence="1" key="1">
    <citation type="submission" date="2020-08" db="EMBL/GenBank/DDBJ databases">
        <title>Multicomponent nature underlies the extraordinary mechanical properties of spider dragline silk.</title>
        <authorList>
            <person name="Kono N."/>
            <person name="Nakamura H."/>
            <person name="Mori M."/>
            <person name="Yoshida Y."/>
            <person name="Ohtoshi R."/>
            <person name="Malay A.D."/>
            <person name="Moran D.A.P."/>
            <person name="Tomita M."/>
            <person name="Numata K."/>
            <person name="Arakawa K."/>
        </authorList>
    </citation>
    <scope>NUCLEOTIDE SEQUENCE</scope>
</reference>
<protein>
    <submittedName>
        <fullName evidence="1">Uncharacterized protein</fullName>
    </submittedName>
</protein>
<dbReference type="Proteomes" id="UP000887159">
    <property type="component" value="Unassembled WGS sequence"/>
</dbReference>
<name>A0A8X6WDI6_TRICX</name>
<accession>A0A8X6WDI6</accession>
<evidence type="ECO:0000313" key="1">
    <source>
        <dbReference type="EMBL" id="GFY32226.1"/>
    </source>
</evidence>
<comment type="caution">
    <text evidence="1">The sequence shown here is derived from an EMBL/GenBank/DDBJ whole genome shotgun (WGS) entry which is preliminary data.</text>
</comment>
<dbReference type="AlphaFoldDB" id="A0A8X6WDI6"/>
<gene>
    <name evidence="1" type="ORF">TNCV_3557341</name>
</gene>
<sequence>MGMPWRPSDYTGNDFLQDACRIEKLSNAYIGVSEKPVHLLGGCKKQGVQRVWDTGIEEHVLREFERQPETRTWTVSAA</sequence>